<evidence type="ECO:0000256" key="3">
    <source>
        <dbReference type="ARBA" id="ARBA00022519"/>
    </source>
</evidence>
<organism evidence="9 10">
    <name type="scientific">Salmonella enterica subsp. arizonae</name>
    <dbReference type="NCBI Taxonomy" id="59203"/>
    <lineage>
        <taxon>Bacteria</taxon>
        <taxon>Pseudomonadati</taxon>
        <taxon>Pseudomonadota</taxon>
        <taxon>Gammaproteobacteria</taxon>
        <taxon>Enterobacterales</taxon>
        <taxon>Enterobacteriaceae</taxon>
        <taxon>Salmonella</taxon>
    </lineage>
</organism>
<evidence type="ECO:0000256" key="2">
    <source>
        <dbReference type="ARBA" id="ARBA00022448"/>
    </source>
</evidence>
<feature type="transmembrane region" description="Helical" evidence="7">
    <location>
        <begin position="27"/>
        <end position="48"/>
    </location>
</feature>
<dbReference type="InterPro" id="IPR051204">
    <property type="entry name" value="ABC_transp_perm/SBD"/>
</dbReference>
<evidence type="ECO:0000256" key="5">
    <source>
        <dbReference type="ARBA" id="ARBA00022989"/>
    </source>
</evidence>
<dbReference type="Proteomes" id="UP000255443">
    <property type="component" value="Unassembled WGS sequence"/>
</dbReference>
<keyword evidence="6 7" id="KW-0472">Membrane</keyword>
<dbReference type="InterPro" id="IPR035906">
    <property type="entry name" value="MetI-like_sf"/>
</dbReference>
<evidence type="ECO:0000313" key="10">
    <source>
        <dbReference type="Proteomes" id="UP000255443"/>
    </source>
</evidence>
<dbReference type="GO" id="GO:0055085">
    <property type="term" value="P:transmembrane transport"/>
    <property type="evidence" value="ECO:0007669"/>
    <property type="project" value="InterPro"/>
</dbReference>
<dbReference type="SUPFAM" id="SSF161098">
    <property type="entry name" value="MetI-like"/>
    <property type="match status" value="1"/>
</dbReference>
<keyword evidence="5 7" id="KW-1133">Transmembrane helix</keyword>
<sequence length="49" mass="5254">MTFWQRLRWVEIPMALPVIFGGIRTAVVMNIGVMAIAAVIGAGGLGCYC</sequence>
<dbReference type="GO" id="GO:0005886">
    <property type="term" value="C:plasma membrane"/>
    <property type="evidence" value="ECO:0007669"/>
    <property type="project" value="UniProtKB-SubCell"/>
</dbReference>
<dbReference type="InterPro" id="IPR000515">
    <property type="entry name" value="MetI-like"/>
</dbReference>
<evidence type="ECO:0000313" key="9">
    <source>
        <dbReference type="EMBL" id="SUG29328.1"/>
    </source>
</evidence>
<proteinExistence type="predicted"/>
<keyword evidence="3" id="KW-1003">Cell membrane</keyword>
<dbReference type="PANTHER" id="PTHR30177">
    <property type="entry name" value="GLYCINE BETAINE/L-PROLINE TRANSPORT SYSTEM PERMEASE PROTEIN PROW"/>
    <property type="match status" value="1"/>
</dbReference>
<name>A0A379SJV0_SALER</name>
<evidence type="ECO:0000256" key="4">
    <source>
        <dbReference type="ARBA" id="ARBA00022692"/>
    </source>
</evidence>
<dbReference type="Gene3D" id="1.10.3720.10">
    <property type="entry name" value="MetI-like"/>
    <property type="match status" value="1"/>
</dbReference>
<dbReference type="PROSITE" id="PS50928">
    <property type="entry name" value="ABC_TM1"/>
    <property type="match status" value="1"/>
</dbReference>
<accession>A0A379SJV0</accession>
<dbReference type="GO" id="GO:0031460">
    <property type="term" value="P:glycine betaine transport"/>
    <property type="evidence" value="ECO:0007669"/>
    <property type="project" value="TreeGrafter"/>
</dbReference>
<dbReference type="PANTHER" id="PTHR30177:SF4">
    <property type="entry name" value="OSMOPROTECTANT IMPORT PERMEASE PROTEIN OSMW"/>
    <property type="match status" value="1"/>
</dbReference>
<keyword evidence="3" id="KW-0997">Cell inner membrane</keyword>
<keyword evidence="4 7" id="KW-0812">Transmembrane</keyword>
<evidence type="ECO:0000259" key="8">
    <source>
        <dbReference type="PROSITE" id="PS50928"/>
    </source>
</evidence>
<dbReference type="AlphaFoldDB" id="A0A379SJV0"/>
<keyword evidence="2" id="KW-0813">Transport</keyword>
<dbReference type="EMBL" id="UGXC01000002">
    <property type="protein sequence ID" value="SUG29328.1"/>
    <property type="molecule type" value="Genomic_DNA"/>
</dbReference>
<evidence type="ECO:0000256" key="7">
    <source>
        <dbReference type="SAM" id="Phobius"/>
    </source>
</evidence>
<protein>
    <submittedName>
        <fullName evidence="9">ABC transporter membrane protein</fullName>
    </submittedName>
</protein>
<comment type="subcellular location">
    <subcellularLocation>
        <location evidence="1">Cell inner membrane</location>
        <topology evidence="1">Multi-pass membrane protein</topology>
    </subcellularLocation>
</comment>
<feature type="domain" description="ABC transmembrane type-1" evidence="8">
    <location>
        <begin position="1"/>
        <end position="49"/>
    </location>
</feature>
<evidence type="ECO:0000256" key="1">
    <source>
        <dbReference type="ARBA" id="ARBA00004429"/>
    </source>
</evidence>
<reference evidence="9 10" key="1">
    <citation type="submission" date="2018-06" db="EMBL/GenBank/DDBJ databases">
        <authorList>
            <consortium name="Pathogen Informatics"/>
            <person name="Doyle S."/>
        </authorList>
    </citation>
    <scope>NUCLEOTIDE SEQUENCE [LARGE SCALE GENOMIC DNA]</scope>
    <source>
        <strain evidence="9 10">NCTC7303</strain>
    </source>
</reference>
<evidence type="ECO:0000256" key="6">
    <source>
        <dbReference type="ARBA" id="ARBA00023136"/>
    </source>
</evidence>
<gene>
    <name evidence="9" type="primary">yehW_1</name>
    <name evidence="9" type="ORF">NCTC7303_01494</name>
</gene>